<dbReference type="PATRIC" id="fig|1618207.4.peg.2856"/>
<dbReference type="STRING" id="1618207.UM93_14065"/>
<sequence length="325" mass="34052">MINSEPVYWLIGLVFLVFGVLIFADKTNPKRYTSGAFWSLIGASFIYGTWVAVNAVPPWTLGIVVLAIVILGSTPKLLFAGTTQTTTTEQREAGAIKYGNKLFIPALLIPLVTIAVTIAAPYLTVAGKPLLATGSATLIGLGLGAVIAVVVGLILLRPVRPVTSVYEGKRLLETIGWAAILPQMLSVLGILFTQAGVGTAVGSIMKSIVPPGVLIFAVIAYCVGMALFTILMGNAFAAFPIMTAAIGWPLLVQGFDGNPAVIFAVGMLAGFCGTLCTPMAANFNIVPAALLEMKNKYGVITAQLPTAGIILVANIAIMYFFGFPK</sequence>
<reference evidence="2 3" key="1">
    <citation type="journal article" date="2015" name="Genome Announc.">
        <title>Complete Genome Sequencing of Protease-Producing Novel Arthrobacter sp. Strain IHBB 11108 Using PacBio Single-Molecule Real-Time Sequencing Technology.</title>
        <authorList>
            <person name="Kiran S."/>
            <person name="Swarnkar M.K."/>
            <person name="Pal M."/>
            <person name="Thakur R."/>
            <person name="Tewari R."/>
            <person name="Singh A.K."/>
            <person name="Gulati A."/>
        </authorList>
    </citation>
    <scope>NUCLEOTIDE SEQUENCE [LARGE SCALE GENOMIC DNA]</scope>
    <source>
        <strain evidence="2 3">IHBB 11108</strain>
    </source>
</reference>
<protein>
    <submittedName>
        <fullName evidence="2">Membrane protein</fullName>
    </submittedName>
</protein>
<feature type="transmembrane region" description="Helical" evidence="1">
    <location>
        <begin position="297"/>
        <end position="321"/>
    </location>
</feature>
<gene>
    <name evidence="2" type="ORF">UM93_14065</name>
</gene>
<keyword evidence="1" id="KW-1133">Transmembrane helix</keyword>
<feature type="transmembrane region" description="Helical" evidence="1">
    <location>
        <begin position="208"/>
        <end position="228"/>
    </location>
</feature>
<evidence type="ECO:0000313" key="2">
    <source>
        <dbReference type="EMBL" id="AJT42336.1"/>
    </source>
</evidence>
<feature type="transmembrane region" description="Helical" evidence="1">
    <location>
        <begin position="235"/>
        <end position="255"/>
    </location>
</feature>
<name>A0A0D4C1T7_9MICC</name>
<feature type="transmembrane region" description="Helical" evidence="1">
    <location>
        <begin position="135"/>
        <end position="156"/>
    </location>
</feature>
<dbReference type="InterPro" id="IPR009323">
    <property type="entry name" value="DUF979"/>
</dbReference>
<feature type="transmembrane region" description="Helical" evidence="1">
    <location>
        <begin position="177"/>
        <end position="196"/>
    </location>
</feature>
<dbReference type="Proteomes" id="UP000061839">
    <property type="component" value="Chromosome"/>
</dbReference>
<keyword evidence="3" id="KW-1185">Reference proteome</keyword>
<feature type="transmembrane region" description="Helical" evidence="1">
    <location>
        <begin position="6"/>
        <end position="24"/>
    </location>
</feature>
<dbReference type="AlphaFoldDB" id="A0A0D4C1T7"/>
<accession>A0A0D4C1T7</accession>
<feature type="transmembrane region" description="Helical" evidence="1">
    <location>
        <begin position="36"/>
        <end position="53"/>
    </location>
</feature>
<feature type="transmembrane region" description="Helical" evidence="1">
    <location>
        <begin position="59"/>
        <end position="81"/>
    </location>
</feature>
<dbReference type="RefSeq" id="WP_045076170.1">
    <property type="nucleotide sequence ID" value="NZ_CP011005.1"/>
</dbReference>
<organism evidence="2 3">
    <name type="scientific">Psychromicrobium lacuslunae</name>
    <dbReference type="NCBI Taxonomy" id="1618207"/>
    <lineage>
        <taxon>Bacteria</taxon>
        <taxon>Bacillati</taxon>
        <taxon>Actinomycetota</taxon>
        <taxon>Actinomycetes</taxon>
        <taxon>Micrococcales</taxon>
        <taxon>Micrococcaceae</taxon>
        <taxon>Psychromicrobium</taxon>
    </lineage>
</organism>
<dbReference type="Pfam" id="PF06166">
    <property type="entry name" value="DUF979"/>
    <property type="match status" value="1"/>
</dbReference>
<proteinExistence type="predicted"/>
<evidence type="ECO:0000313" key="3">
    <source>
        <dbReference type="Proteomes" id="UP000061839"/>
    </source>
</evidence>
<dbReference type="OrthoDB" id="1689651at2"/>
<keyword evidence="1" id="KW-0472">Membrane</keyword>
<keyword evidence="1" id="KW-0812">Transmembrane</keyword>
<evidence type="ECO:0000256" key="1">
    <source>
        <dbReference type="SAM" id="Phobius"/>
    </source>
</evidence>
<dbReference type="KEGG" id="ari:UM93_14065"/>
<dbReference type="HOGENOM" id="CLU_078249_0_0_11"/>
<dbReference type="EMBL" id="CP011005">
    <property type="protein sequence ID" value="AJT42336.1"/>
    <property type="molecule type" value="Genomic_DNA"/>
</dbReference>
<feature type="transmembrane region" description="Helical" evidence="1">
    <location>
        <begin position="102"/>
        <end position="123"/>
    </location>
</feature>
<feature type="transmembrane region" description="Helical" evidence="1">
    <location>
        <begin position="261"/>
        <end position="285"/>
    </location>
</feature>